<accession>A0A9D5SBQ0</accession>
<comment type="caution">
    <text evidence="1">The sequence shown here is derived from an EMBL/GenBank/DDBJ whole genome shotgun (WGS) entry which is preliminary data.</text>
</comment>
<name>A0A9D5SBQ0_XYLRU</name>
<proteinExistence type="predicted"/>
<dbReference type="AlphaFoldDB" id="A0A9D5SBQ0"/>
<sequence length="90" mass="10427">MRIKKDFVLREVCGENVIMCEGLKAIDFRKILALNKSAAWIWKEAQVQGDFTIESLTERLCEEYDVTAEEARSCVTDILEKWDKEGVIEK</sequence>
<organism evidence="1 2">
    <name type="scientific">Xylanibacter ruminicola</name>
    <name type="common">Prevotella ruminicola</name>
    <dbReference type="NCBI Taxonomy" id="839"/>
    <lineage>
        <taxon>Bacteria</taxon>
        <taxon>Pseudomonadati</taxon>
        <taxon>Bacteroidota</taxon>
        <taxon>Bacteroidia</taxon>
        <taxon>Bacteroidales</taxon>
        <taxon>Prevotellaceae</taxon>
        <taxon>Xylanibacter</taxon>
    </lineage>
</organism>
<gene>
    <name evidence="1" type="ORF">E7101_08130</name>
</gene>
<evidence type="ECO:0000313" key="2">
    <source>
        <dbReference type="Proteomes" id="UP000806522"/>
    </source>
</evidence>
<reference evidence="1" key="1">
    <citation type="submission" date="2019-04" db="EMBL/GenBank/DDBJ databases">
        <title>Evolution of Biomass-Degrading Anaerobic Consortia Revealed by Metagenomics.</title>
        <authorList>
            <person name="Peng X."/>
        </authorList>
    </citation>
    <scope>NUCLEOTIDE SEQUENCE</scope>
    <source>
        <strain evidence="1">SIG140</strain>
    </source>
</reference>
<dbReference type="InterPro" id="IPR041881">
    <property type="entry name" value="PqqD_sf"/>
</dbReference>
<dbReference type="Proteomes" id="UP000806522">
    <property type="component" value="Unassembled WGS sequence"/>
</dbReference>
<evidence type="ECO:0000313" key="1">
    <source>
        <dbReference type="EMBL" id="MBE6270905.1"/>
    </source>
</evidence>
<protein>
    <submittedName>
        <fullName evidence="1">PqqD family protein</fullName>
    </submittedName>
</protein>
<dbReference type="EMBL" id="SUYC01000008">
    <property type="protein sequence ID" value="MBE6270905.1"/>
    <property type="molecule type" value="Genomic_DNA"/>
</dbReference>
<dbReference type="Pfam" id="PF05402">
    <property type="entry name" value="PqqD"/>
    <property type="match status" value="1"/>
</dbReference>
<dbReference type="InterPro" id="IPR008792">
    <property type="entry name" value="PQQD"/>
</dbReference>
<dbReference type="Gene3D" id="1.10.10.1150">
    <property type="entry name" value="Coenzyme PQQ synthesis protein D (PqqD)"/>
    <property type="match status" value="1"/>
</dbReference>